<reference evidence="2 3" key="1">
    <citation type="submission" date="2018-04" db="EMBL/GenBank/DDBJ databases">
        <authorList>
            <person name="Vogel A."/>
        </authorList>
    </citation>
    <scope>NUCLEOTIDE SEQUENCE [LARGE SCALE GENOMIC DNA]</scope>
</reference>
<dbReference type="Proteomes" id="UP000595140">
    <property type="component" value="Unassembled WGS sequence"/>
</dbReference>
<sequence length="71" mass="7573">MQTGSVIHRSNDAGPLYPMCPSATQAQAHAVSADPELWHRRLGHPSHAVLRGVPSLSHATMAPNIETPPSK</sequence>
<organism evidence="2 3">
    <name type="scientific">Cuscuta campestris</name>
    <dbReference type="NCBI Taxonomy" id="132261"/>
    <lineage>
        <taxon>Eukaryota</taxon>
        <taxon>Viridiplantae</taxon>
        <taxon>Streptophyta</taxon>
        <taxon>Embryophyta</taxon>
        <taxon>Tracheophyta</taxon>
        <taxon>Spermatophyta</taxon>
        <taxon>Magnoliopsida</taxon>
        <taxon>eudicotyledons</taxon>
        <taxon>Gunneridae</taxon>
        <taxon>Pentapetalae</taxon>
        <taxon>asterids</taxon>
        <taxon>lamiids</taxon>
        <taxon>Solanales</taxon>
        <taxon>Convolvulaceae</taxon>
        <taxon>Cuscuteae</taxon>
        <taxon>Cuscuta</taxon>
        <taxon>Cuscuta subgen. Grammica</taxon>
        <taxon>Cuscuta sect. Cleistogrammica</taxon>
    </lineage>
</organism>
<name>A0A484M3J0_9ASTE</name>
<dbReference type="AlphaFoldDB" id="A0A484M3J0"/>
<keyword evidence="3" id="KW-1185">Reference proteome</keyword>
<evidence type="ECO:0000313" key="3">
    <source>
        <dbReference type="Proteomes" id="UP000595140"/>
    </source>
</evidence>
<dbReference type="EMBL" id="OOIL02002361">
    <property type="protein sequence ID" value="VFQ82636.1"/>
    <property type="molecule type" value="Genomic_DNA"/>
</dbReference>
<protein>
    <recommendedName>
        <fullName evidence="1">GAG-pre-integrase domain-containing protein</fullName>
    </recommendedName>
</protein>
<dbReference type="OrthoDB" id="1306154at2759"/>
<feature type="domain" description="GAG-pre-integrase" evidence="1">
    <location>
        <begin position="26"/>
        <end position="58"/>
    </location>
</feature>
<dbReference type="Pfam" id="PF13976">
    <property type="entry name" value="gag_pre-integrs"/>
    <property type="match status" value="1"/>
</dbReference>
<accession>A0A484M3J0</accession>
<gene>
    <name evidence="2" type="ORF">CCAM_LOCUS24412</name>
</gene>
<evidence type="ECO:0000313" key="2">
    <source>
        <dbReference type="EMBL" id="VFQ82636.1"/>
    </source>
</evidence>
<dbReference type="InterPro" id="IPR025724">
    <property type="entry name" value="GAG-pre-integrase_dom"/>
</dbReference>
<evidence type="ECO:0000259" key="1">
    <source>
        <dbReference type="Pfam" id="PF13976"/>
    </source>
</evidence>
<proteinExistence type="predicted"/>